<evidence type="ECO:0000313" key="2">
    <source>
        <dbReference type="Proteomes" id="UP001172386"/>
    </source>
</evidence>
<accession>A0ACC2ZY18</accession>
<organism evidence="1 2">
    <name type="scientific">Neophaeococcomyces mojaviensis</name>
    <dbReference type="NCBI Taxonomy" id="3383035"/>
    <lineage>
        <taxon>Eukaryota</taxon>
        <taxon>Fungi</taxon>
        <taxon>Dikarya</taxon>
        <taxon>Ascomycota</taxon>
        <taxon>Pezizomycotina</taxon>
        <taxon>Eurotiomycetes</taxon>
        <taxon>Chaetothyriomycetidae</taxon>
        <taxon>Chaetothyriales</taxon>
        <taxon>Chaetothyriales incertae sedis</taxon>
        <taxon>Neophaeococcomyces</taxon>
    </lineage>
</organism>
<comment type="caution">
    <text evidence="1">The sequence shown here is derived from an EMBL/GenBank/DDBJ whole genome shotgun (WGS) entry which is preliminary data.</text>
</comment>
<reference evidence="1" key="1">
    <citation type="submission" date="2022-10" db="EMBL/GenBank/DDBJ databases">
        <title>Culturing micro-colonial fungi from biological soil crusts in the Mojave desert and describing Neophaeococcomyces mojavensis, and introducing the new genera and species Taxawa tesnikishii.</title>
        <authorList>
            <person name="Kurbessoian T."/>
            <person name="Stajich J.E."/>
        </authorList>
    </citation>
    <scope>NUCLEOTIDE SEQUENCE</scope>
    <source>
        <strain evidence="1">JES_112</strain>
    </source>
</reference>
<protein>
    <submittedName>
        <fullName evidence="1">Uncharacterized protein</fullName>
    </submittedName>
</protein>
<name>A0ACC2ZY18_9EURO</name>
<sequence>MSAASDPKARAGHAQRAQLSIPQFEPLPPTSFINRLINKVLAPLFYLLFTIITAIVVVPVYTIIENIKQGRNSKGGQRRPRNYEREEREPDARNKATEFLKGTLKYYDEVKVK</sequence>
<dbReference type="EMBL" id="JAPDRQ010000203">
    <property type="protein sequence ID" value="KAJ9652342.1"/>
    <property type="molecule type" value="Genomic_DNA"/>
</dbReference>
<keyword evidence="2" id="KW-1185">Reference proteome</keyword>
<proteinExistence type="predicted"/>
<gene>
    <name evidence="1" type="ORF">H2198_008381</name>
</gene>
<evidence type="ECO:0000313" key="1">
    <source>
        <dbReference type="EMBL" id="KAJ9652342.1"/>
    </source>
</evidence>
<dbReference type="Proteomes" id="UP001172386">
    <property type="component" value="Unassembled WGS sequence"/>
</dbReference>